<keyword evidence="1" id="KW-0963">Cytoplasm</keyword>
<keyword evidence="3" id="KW-1185">Reference proteome</keyword>
<feature type="binding site" evidence="1">
    <location>
        <position position="186"/>
    </location>
    <ligand>
        <name>S-adenosyl-L-methionine</name>
        <dbReference type="ChEBI" id="CHEBI:59789"/>
    </ligand>
</feature>
<evidence type="ECO:0000313" key="3">
    <source>
        <dbReference type="Proteomes" id="UP001178354"/>
    </source>
</evidence>
<dbReference type="InterPro" id="IPR029063">
    <property type="entry name" value="SAM-dependent_MTases_sf"/>
</dbReference>
<dbReference type="Gene3D" id="3.40.50.150">
    <property type="entry name" value="Vaccinia Virus protein VP39"/>
    <property type="match status" value="1"/>
</dbReference>
<organism evidence="2 3">
    <name type="scientific">Porticoccus litoralis</name>
    <dbReference type="NCBI Taxonomy" id="434086"/>
    <lineage>
        <taxon>Bacteria</taxon>
        <taxon>Pseudomonadati</taxon>
        <taxon>Pseudomonadota</taxon>
        <taxon>Gammaproteobacteria</taxon>
        <taxon>Cellvibrionales</taxon>
        <taxon>Porticoccaceae</taxon>
        <taxon>Porticoccus</taxon>
    </lineage>
</organism>
<comment type="caution">
    <text evidence="1">Lacks conserved residue(s) required for the propagation of feature annotation.</text>
</comment>
<dbReference type="EMBL" id="JAUUUU010000001">
    <property type="protein sequence ID" value="MDP1519514.1"/>
    <property type="molecule type" value="Genomic_DNA"/>
</dbReference>
<dbReference type="CDD" id="cd02440">
    <property type="entry name" value="AdoMet_MTases"/>
    <property type="match status" value="1"/>
</dbReference>
<dbReference type="RefSeq" id="WP_305169028.1">
    <property type="nucleotide sequence ID" value="NZ_JAUUUU010000001.1"/>
</dbReference>
<comment type="similarity">
    <text evidence="1">Belongs to the methyltransferase superfamily. RsmJ family.</text>
</comment>
<dbReference type="HAMAP" id="MF_01523">
    <property type="entry name" value="16SrRNA_methyltr_J"/>
    <property type="match status" value="1"/>
</dbReference>
<keyword evidence="1" id="KW-0808">Transferase</keyword>
<evidence type="ECO:0000256" key="1">
    <source>
        <dbReference type="HAMAP-Rule" id="MF_01523"/>
    </source>
</evidence>
<keyword evidence="1" id="KW-0949">S-adenosyl-L-methionine</keyword>
<dbReference type="Pfam" id="PF04445">
    <property type="entry name" value="SAM_MT"/>
    <property type="match status" value="1"/>
</dbReference>
<dbReference type="AlphaFoldDB" id="A0AAW8B1R8"/>
<comment type="caution">
    <text evidence="2">The sequence shown here is derived from an EMBL/GenBank/DDBJ whole genome shotgun (WGS) entry which is preliminary data.</text>
</comment>
<comment type="catalytic activity">
    <reaction evidence="1">
        <text>guanosine(1516) in 16S rRNA + S-adenosyl-L-methionine = N(2)-methylguanosine(1516) in 16S rRNA + S-adenosyl-L-homocysteine + H(+)</text>
        <dbReference type="Rhea" id="RHEA:43220"/>
        <dbReference type="Rhea" id="RHEA-COMP:10412"/>
        <dbReference type="Rhea" id="RHEA-COMP:10413"/>
        <dbReference type="ChEBI" id="CHEBI:15378"/>
        <dbReference type="ChEBI" id="CHEBI:57856"/>
        <dbReference type="ChEBI" id="CHEBI:59789"/>
        <dbReference type="ChEBI" id="CHEBI:74269"/>
        <dbReference type="ChEBI" id="CHEBI:74481"/>
        <dbReference type="EC" id="2.1.1.242"/>
    </reaction>
</comment>
<accession>A0AAW8B1R8</accession>
<comment type="function">
    <text evidence="1">Specifically methylates the guanosine in position 1516 of 16S rRNA.</text>
</comment>
<comment type="subcellular location">
    <subcellularLocation>
        <location evidence="1">Cytoplasm</location>
    </subcellularLocation>
</comment>
<reference evidence="2" key="2">
    <citation type="submission" date="2023-08" db="EMBL/GenBank/DDBJ databases">
        <authorList>
            <person name="Luo J."/>
        </authorList>
    </citation>
    <scope>NUCLEOTIDE SEQUENCE</scope>
    <source>
        <strain evidence="2">DSM 25064</strain>
    </source>
</reference>
<dbReference type="PANTHER" id="PTHR36112:SF1">
    <property type="entry name" value="RIBOSOMAL RNA SMALL SUBUNIT METHYLTRANSFERASE J"/>
    <property type="match status" value="1"/>
</dbReference>
<name>A0AAW8B1R8_9GAMM</name>
<gene>
    <name evidence="1" type="primary">rsmJ</name>
    <name evidence="2" type="ORF">Q8A57_00850</name>
</gene>
<evidence type="ECO:0000313" key="2">
    <source>
        <dbReference type="EMBL" id="MDP1519514.1"/>
    </source>
</evidence>
<dbReference type="SUPFAM" id="SSF53335">
    <property type="entry name" value="S-adenosyl-L-methionine-dependent methyltransferases"/>
    <property type="match status" value="1"/>
</dbReference>
<sequence>MTNSLSILYRPGFESRAGLLSDTLGLQCFAITASASMSGMALVVDEAGLALQQLGPKAPGPVRCDFSSGTARHRRLYGGGKGQDIAKAIGLSHKGFKPRVLDLTAGLGRDGFVLASLGAQVTMVERHPIVFALLTDGLSRARESAEYEADGELLGILDRIHAVHSESSEFLQNLTADQSPDVIYLDPMFPPRDKSGKVKKEMQLFHQLVGMAAEDSDRLLSLSLQQANYRVVVKRPAHAPFLNGREPGYSLKGKSTRFDIYPLKKLP</sequence>
<keyword evidence="1" id="KW-0698">rRNA processing</keyword>
<keyword evidence="1 2" id="KW-0489">Methyltransferase</keyword>
<dbReference type="EC" id="2.1.1.242" evidence="1"/>
<dbReference type="PANTHER" id="PTHR36112">
    <property type="entry name" value="RIBOSOMAL RNA SMALL SUBUNIT METHYLTRANSFERASE J"/>
    <property type="match status" value="1"/>
</dbReference>
<feature type="binding site" evidence="1">
    <location>
        <begin position="125"/>
        <end position="126"/>
    </location>
    <ligand>
        <name>S-adenosyl-L-methionine</name>
        <dbReference type="ChEBI" id="CHEBI:59789"/>
    </ligand>
</feature>
<protein>
    <recommendedName>
        <fullName evidence="1">Ribosomal RNA small subunit methyltransferase J</fullName>
        <ecNumber evidence="1">2.1.1.242</ecNumber>
    </recommendedName>
    <alternativeName>
        <fullName evidence="1">16S rRNA m2G1516 methyltransferase</fullName>
    </alternativeName>
    <alternativeName>
        <fullName evidence="1">rRNA (guanine-N(2)-)-methyltransferase</fullName>
    </alternativeName>
</protein>
<dbReference type="Proteomes" id="UP001178354">
    <property type="component" value="Unassembled WGS sequence"/>
</dbReference>
<proteinExistence type="inferred from homology"/>
<dbReference type="InterPro" id="IPR007536">
    <property type="entry name" value="16SrRNA_methylTrfase_J"/>
</dbReference>
<reference evidence="2" key="1">
    <citation type="journal article" date="2010" name="Int. J. Syst. Evol. Microbiol.">
        <title>Porticoccus litoralis gen. nov., sp. nov., a gammaproteobacterium isolated from the Yellow Sea.</title>
        <authorList>
            <person name="Oh H.M."/>
            <person name="Kim H."/>
            <person name="Kim K.M."/>
            <person name="Min G.S."/>
            <person name="Cho J.C."/>
        </authorList>
    </citation>
    <scope>NUCLEOTIDE SEQUENCE</scope>
    <source>
        <strain evidence="2">DSM 25064</strain>
    </source>
</reference>
<dbReference type="GO" id="GO:0005737">
    <property type="term" value="C:cytoplasm"/>
    <property type="evidence" value="ECO:0007669"/>
    <property type="project" value="UniProtKB-SubCell"/>
</dbReference>
<feature type="binding site" evidence="1">
    <location>
        <begin position="109"/>
        <end position="110"/>
    </location>
    <ligand>
        <name>S-adenosyl-L-methionine</name>
        <dbReference type="ChEBI" id="CHEBI:59789"/>
    </ligand>
</feature>
<dbReference type="GO" id="GO:0008990">
    <property type="term" value="F:rRNA (guanine-N2-)-methyltransferase activity"/>
    <property type="evidence" value="ECO:0007669"/>
    <property type="project" value="UniProtKB-UniRule"/>
</dbReference>